<dbReference type="EMBL" id="WKKY01000366">
    <property type="protein sequence ID" value="MSE21322.1"/>
    <property type="molecule type" value="Genomic_DNA"/>
</dbReference>
<dbReference type="PANTHER" id="PTHR43638">
    <property type="entry name" value="OXIDOREDUCTASE, ALDO/KETO REDUCTASE FAMILY PROTEIN"/>
    <property type="match status" value="1"/>
</dbReference>
<organism evidence="2 3">
    <name type="scientific">Lentilactobacillus parabuchneri</name>
    <dbReference type="NCBI Taxonomy" id="152331"/>
    <lineage>
        <taxon>Bacteria</taxon>
        <taxon>Bacillati</taxon>
        <taxon>Bacillota</taxon>
        <taxon>Bacilli</taxon>
        <taxon>Lactobacillales</taxon>
        <taxon>Lactobacillaceae</taxon>
        <taxon>Lentilactobacillus</taxon>
    </lineage>
</organism>
<feature type="domain" description="NADP-dependent oxidoreductase" evidence="1">
    <location>
        <begin position="8"/>
        <end position="69"/>
    </location>
</feature>
<sequence length="71" mass="7532">KLVGNDSPLSSIAKKYGVSEAQIALAWLLKRSPNILPIPGTSSIEHLEDNVAAANVTLSDADFEQLSNLAK</sequence>
<dbReference type="AlphaFoldDB" id="A0A844EEP6"/>
<evidence type="ECO:0000259" key="1">
    <source>
        <dbReference type="Pfam" id="PF00248"/>
    </source>
</evidence>
<proteinExistence type="predicted"/>
<dbReference type="Proteomes" id="UP000491237">
    <property type="component" value="Unassembled WGS sequence"/>
</dbReference>
<evidence type="ECO:0000313" key="3">
    <source>
        <dbReference type="Proteomes" id="UP000491237"/>
    </source>
</evidence>
<dbReference type="Gene3D" id="3.20.20.100">
    <property type="entry name" value="NADP-dependent oxidoreductase domain"/>
    <property type="match status" value="1"/>
</dbReference>
<dbReference type="PANTHER" id="PTHR43638:SF3">
    <property type="entry name" value="ALDEHYDE REDUCTASE"/>
    <property type="match status" value="1"/>
</dbReference>
<reference evidence="2 3" key="1">
    <citation type="submission" date="2019-11" db="EMBL/GenBank/DDBJ databases">
        <title>Draft Genome Sequence of Plant Growth-Promoting Rhizosphere-Associated Bacteria.</title>
        <authorList>
            <person name="Vasilyev I.Y."/>
            <person name="Radchenko V."/>
            <person name="Ilnitskaya E.V."/>
        </authorList>
    </citation>
    <scope>NUCLEOTIDE SEQUENCE [LARGE SCALE GENOMIC DNA]</scope>
    <source>
        <strain evidence="2 3">VRA_07sq_f</strain>
    </source>
</reference>
<dbReference type="Pfam" id="PF00248">
    <property type="entry name" value="Aldo_ket_red"/>
    <property type="match status" value="1"/>
</dbReference>
<protein>
    <submittedName>
        <fullName evidence="2">Aldo/keto reductase</fullName>
    </submittedName>
</protein>
<gene>
    <name evidence="2" type="ORF">GKC44_08705</name>
</gene>
<dbReference type="SUPFAM" id="SSF51430">
    <property type="entry name" value="NAD(P)-linked oxidoreductase"/>
    <property type="match status" value="1"/>
</dbReference>
<dbReference type="InterPro" id="IPR036812">
    <property type="entry name" value="NAD(P)_OxRdtase_dom_sf"/>
</dbReference>
<dbReference type="InterPro" id="IPR023210">
    <property type="entry name" value="NADP_OxRdtase_dom"/>
</dbReference>
<accession>A0A844EEP6</accession>
<evidence type="ECO:0000313" key="2">
    <source>
        <dbReference type="EMBL" id="MSE21322.1"/>
    </source>
</evidence>
<feature type="non-terminal residue" evidence="2">
    <location>
        <position position="1"/>
    </location>
</feature>
<name>A0A844EEP6_9LACO</name>
<comment type="caution">
    <text evidence="2">The sequence shown here is derived from an EMBL/GenBank/DDBJ whole genome shotgun (WGS) entry which is preliminary data.</text>
</comment>